<feature type="domain" description="RRM" evidence="11">
    <location>
        <begin position="48"/>
        <end position="153"/>
    </location>
</feature>
<reference evidence="12" key="1">
    <citation type="submission" date="2025-08" db="UniProtKB">
        <authorList>
            <consortium name="Ensembl"/>
        </authorList>
    </citation>
    <scope>IDENTIFICATION</scope>
</reference>
<dbReference type="InterPro" id="IPR012677">
    <property type="entry name" value="Nucleotide-bd_a/b_plait_sf"/>
</dbReference>
<dbReference type="InterPro" id="IPR034999">
    <property type="entry name" value="HuB_RRM2"/>
</dbReference>
<dbReference type="SMART" id="SM00360">
    <property type="entry name" value="RRM"/>
    <property type="match status" value="3"/>
</dbReference>
<dbReference type="STRING" id="9531.ENSCATP00000003278"/>
<accession>A0A2K5KRG6</accession>
<evidence type="ECO:0000259" key="11">
    <source>
        <dbReference type="PROSITE" id="PS50102"/>
    </source>
</evidence>
<feature type="domain" description="RRM" evidence="11">
    <location>
        <begin position="161"/>
        <end position="241"/>
    </location>
</feature>
<name>A0A2K5KRG6_CERAT</name>
<evidence type="ECO:0000256" key="8">
    <source>
        <dbReference type="ARBA" id="ARBA00023273"/>
    </source>
</evidence>
<dbReference type="AlphaFoldDB" id="A0A2K5KRG6"/>
<sequence>WNMYQVIAAMETQLSNGPTCNNTANGPTTINNNCSSPVDSGNTEDSKTNLIVNYLPQNMTQEELKSLFGSIGEIESCKLVRDKITGKQFYDRKIRLLLVNNSYSDIIVLGKGWQSLGYGFVNYIDPKDAEKAINTLNGLRLQTKTIKVSYARPSSASIRDANLYVSGLPKTMTQKELEQLFSQYGRIITSRILVDQVTGISRGVGFIRFDKRIEAEEAIKGLNGQKPPGATEPITVKFANNPSQKTNQAILSQLYQSPNRRYPGPLAQQAQRFRLDNLLNMAYGVKSRFSPMTIDGMTSLAGINIPGHPGTGWCIFVYNLAPDADESILWQMFGPFGAVTNVKVIRDFNTNKCKGFGFVTMTNYDEAAMAIASLNGYRLGDRVLQVSFKTNKTHKA</sequence>
<dbReference type="PANTHER" id="PTHR10352">
    <property type="entry name" value="EUKARYOTIC TRANSLATION INITIATION FACTOR 3 SUBUNIT G"/>
    <property type="match status" value="1"/>
</dbReference>
<evidence type="ECO:0000256" key="10">
    <source>
        <dbReference type="RuleBase" id="RU361281"/>
    </source>
</evidence>
<dbReference type="GeneTree" id="ENSGT00940000156823"/>
<dbReference type="CDD" id="cd12654">
    <property type="entry name" value="RRM3_HuB"/>
    <property type="match status" value="1"/>
</dbReference>
<dbReference type="SUPFAM" id="SSF54928">
    <property type="entry name" value="RNA-binding domain, RBD"/>
    <property type="match status" value="2"/>
</dbReference>
<feature type="domain" description="RRM" evidence="11">
    <location>
        <begin position="313"/>
        <end position="391"/>
    </location>
</feature>
<dbReference type="FunFam" id="3.30.70.330:FF:000006">
    <property type="entry name" value="ELAV-like 3"/>
    <property type="match status" value="1"/>
</dbReference>
<dbReference type="NCBIfam" id="TIGR01661">
    <property type="entry name" value="ELAV_HUD_SF"/>
    <property type="match status" value="1"/>
</dbReference>
<evidence type="ECO:0000313" key="12">
    <source>
        <dbReference type="Ensembl" id="ENSCATP00000003278.1"/>
    </source>
</evidence>
<evidence type="ECO:0000256" key="9">
    <source>
        <dbReference type="PROSITE-ProRule" id="PRU00176"/>
    </source>
</evidence>
<dbReference type="InterPro" id="IPR035979">
    <property type="entry name" value="RBD_domain_sf"/>
</dbReference>
<dbReference type="InterPro" id="IPR000504">
    <property type="entry name" value="RRM_dom"/>
</dbReference>
<dbReference type="GO" id="GO:0030425">
    <property type="term" value="C:dendrite"/>
    <property type="evidence" value="ECO:0007669"/>
    <property type="project" value="UniProtKB-SubCell"/>
</dbReference>
<keyword evidence="13" id="KW-1185">Reference proteome</keyword>
<dbReference type="GO" id="GO:0030426">
    <property type="term" value="C:growth cone"/>
    <property type="evidence" value="ECO:0007669"/>
    <property type="project" value="UniProtKB-SubCell"/>
</dbReference>
<protein>
    <recommendedName>
        <fullName evidence="10">ELAV-like protein</fullName>
    </recommendedName>
</protein>
<evidence type="ECO:0000256" key="3">
    <source>
        <dbReference type="ARBA" id="ARBA00004489"/>
    </source>
</evidence>
<evidence type="ECO:0000256" key="6">
    <source>
        <dbReference type="ARBA" id="ARBA00022737"/>
    </source>
</evidence>
<dbReference type="FunFam" id="3.30.70.330:FF:000480">
    <property type="entry name" value="Fne, isoform A"/>
    <property type="match status" value="1"/>
</dbReference>
<dbReference type="Gene3D" id="3.30.70.330">
    <property type="match status" value="3"/>
</dbReference>
<keyword evidence="8" id="KW-0966">Cell projection</keyword>
<dbReference type="Ensembl" id="ENSCATT00000014604.1">
    <property type="protein sequence ID" value="ENSCATP00000003278.1"/>
    <property type="gene ID" value="ENSCATG00000012522.1"/>
</dbReference>
<gene>
    <name evidence="12" type="primary">ELAVL2</name>
</gene>
<dbReference type="Pfam" id="PF00076">
    <property type="entry name" value="RRM_1"/>
    <property type="match status" value="4"/>
</dbReference>
<evidence type="ECO:0000313" key="13">
    <source>
        <dbReference type="Proteomes" id="UP000233060"/>
    </source>
</evidence>
<dbReference type="Proteomes" id="UP000233060">
    <property type="component" value="Unassembled WGS sequence"/>
</dbReference>
<dbReference type="GO" id="GO:1990904">
    <property type="term" value="C:ribonucleoprotein complex"/>
    <property type="evidence" value="ECO:0007669"/>
    <property type="project" value="InterPro"/>
</dbReference>
<dbReference type="Bgee" id="ENSCATG00000012522">
    <property type="expression patterns" value="Expressed in frontal cortex and 3 other cell types or tissues"/>
</dbReference>
<dbReference type="GO" id="GO:0003723">
    <property type="term" value="F:RNA binding"/>
    <property type="evidence" value="ECO:0007669"/>
    <property type="project" value="UniProtKB-UniRule"/>
</dbReference>
<evidence type="ECO:0000256" key="2">
    <source>
        <dbReference type="ARBA" id="ARBA00004484"/>
    </source>
</evidence>
<organism evidence="12 13">
    <name type="scientific">Cercocebus atys</name>
    <name type="common">Sooty mangabey</name>
    <name type="synonym">Cercocebus torquatus atys</name>
    <dbReference type="NCBI Taxonomy" id="9531"/>
    <lineage>
        <taxon>Eukaryota</taxon>
        <taxon>Metazoa</taxon>
        <taxon>Chordata</taxon>
        <taxon>Craniata</taxon>
        <taxon>Vertebrata</taxon>
        <taxon>Euteleostomi</taxon>
        <taxon>Mammalia</taxon>
        <taxon>Eutheria</taxon>
        <taxon>Euarchontoglires</taxon>
        <taxon>Primates</taxon>
        <taxon>Haplorrhini</taxon>
        <taxon>Catarrhini</taxon>
        <taxon>Cercopithecidae</taxon>
        <taxon>Cercopithecinae</taxon>
        <taxon>Cercocebus</taxon>
    </lineage>
</organism>
<dbReference type="PRINTS" id="PR00961">
    <property type="entry name" value="HUDSXLRNA"/>
</dbReference>
<dbReference type="CDD" id="cd12775">
    <property type="entry name" value="RRM2_HuB"/>
    <property type="match status" value="1"/>
</dbReference>
<dbReference type="InterPro" id="IPR006548">
    <property type="entry name" value="ELAD_HU_SF"/>
</dbReference>
<evidence type="ECO:0000256" key="5">
    <source>
        <dbReference type="ARBA" id="ARBA00006266"/>
    </source>
</evidence>
<comment type="subcellular location">
    <subcellularLocation>
        <location evidence="3">Cell projection</location>
        <location evidence="3">Axon</location>
    </subcellularLocation>
    <subcellularLocation>
        <location evidence="1">Cell projection</location>
        <location evidence="1">Dendrite</location>
    </subcellularLocation>
    <subcellularLocation>
        <location evidence="4">Cell projection</location>
        <location evidence="4">Growth cone</location>
    </subcellularLocation>
    <subcellularLocation>
        <location evidence="2">Perikaryon</location>
    </subcellularLocation>
</comment>
<keyword evidence="7 9" id="KW-0694">RNA-binding</keyword>
<dbReference type="InterPro" id="IPR034914">
    <property type="entry name" value="HuB_RRM3"/>
</dbReference>
<evidence type="ECO:0000256" key="7">
    <source>
        <dbReference type="ARBA" id="ARBA00022884"/>
    </source>
</evidence>
<dbReference type="PROSITE" id="PS50102">
    <property type="entry name" value="RRM"/>
    <property type="match status" value="3"/>
</dbReference>
<keyword evidence="6" id="KW-0677">Repeat</keyword>
<proteinExistence type="inferred from homology"/>
<dbReference type="InterPro" id="IPR002343">
    <property type="entry name" value="Hud_Sxl_RNA"/>
</dbReference>
<evidence type="ECO:0000256" key="4">
    <source>
        <dbReference type="ARBA" id="ARBA00004624"/>
    </source>
</evidence>
<reference evidence="12" key="2">
    <citation type="submission" date="2025-09" db="UniProtKB">
        <authorList>
            <consortium name="Ensembl"/>
        </authorList>
    </citation>
    <scope>IDENTIFICATION</scope>
</reference>
<dbReference type="FunFam" id="3.30.70.330:FF:000005">
    <property type="entry name" value="ELAV-like protein"/>
    <property type="match status" value="1"/>
</dbReference>
<comment type="similarity">
    <text evidence="5 10">Belongs to the RRM elav family.</text>
</comment>
<dbReference type="GO" id="GO:0043204">
    <property type="term" value="C:perikaryon"/>
    <property type="evidence" value="ECO:0007669"/>
    <property type="project" value="UniProtKB-SubCell"/>
</dbReference>
<evidence type="ECO:0000256" key="1">
    <source>
        <dbReference type="ARBA" id="ARBA00004279"/>
    </source>
</evidence>